<evidence type="ECO:0000313" key="2">
    <source>
        <dbReference type="Proteomes" id="UP000034866"/>
    </source>
</evidence>
<organism evidence="1 2">
    <name type="scientific">Photorhabdus thracensis</name>
    <dbReference type="NCBI Taxonomy" id="230089"/>
    <lineage>
        <taxon>Bacteria</taxon>
        <taxon>Pseudomonadati</taxon>
        <taxon>Pseudomonadota</taxon>
        <taxon>Gammaproteobacteria</taxon>
        <taxon>Enterobacterales</taxon>
        <taxon>Morganellaceae</taxon>
        <taxon>Photorhabdus</taxon>
    </lineage>
</organism>
<sequence length="85" mass="9342">MRCLAALIPLISATNLGENKVMTENIVYTGDDPRTQPELDLRHLDNTVLLNQLQEKTPDGLSGGKDGLLGTGDIFNRRSKESYVV</sequence>
<name>A0A0F7LQX3_9GAMM</name>
<dbReference type="EMBL" id="CP011104">
    <property type="protein sequence ID" value="AKH65664.1"/>
    <property type="molecule type" value="Genomic_DNA"/>
</dbReference>
<dbReference type="Proteomes" id="UP000034866">
    <property type="component" value="Chromosome"/>
</dbReference>
<accession>A0A0F7LQX3</accession>
<gene>
    <name evidence="1" type="ORF">VY86_22240</name>
</gene>
<dbReference type="AlphaFoldDB" id="A0A0F7LQX3"/>
<evidence type="ECO:0000313" key="1">
    <source>
        <dbReference type="EMBL" id="AKH65664.1"/>
    </source>
</evidence>
<proteinExistence type="predicted"/>
<dbReference type="PATRIC" id="fig|230089.6.peg.5035"/>
<dbReference type="KEGG" id="ptt:VY86_22240"/>
<keyword evidence="2" id="KW-1185">Reference proteome</keyword>
<reference evidence="1 2" key="1">
    <citation type="journal article" date="2015" name="J. Biotechnol.">
        <title>Complete genome sequence of Photorhabdus temperata subsp. thracensis 39-8(T), an entomopathogenic bacterium for the improved commercial bioinsecticide.</title>
        <authorList>
            <person name="Kwak Y."/>
            <person name="Shin J.H."/>
        </authorList>
    </citation>
    <scope>NUCLEOTIDE SEQUENCE [LARGE SCALE GENOMIC DNA]</scope>
    <source>
        <strain evidence="1 2">DSM 15199</strain>
    </source>
</reference>
<protein>
    <submittedName>
        <fullName evidence="1">Uncharacterized protein</fullName>
    </submittedName>
</protein>
<reference evidence="2" key="2">
    <citation type="submission" date="2015-03" db="EMBL/GenBank/DDBJ databases">
        <title>Genome sequence of Azospirillum thiophilum strain DSM 21654T.</title>
        <authorList>
            <person name="Kwak Y."/>
            <person name="Shin J.-H."/>
        </authorList>
    </citation>
    <scope>NUCLEOTIDE SEQUENCE [LARGE SCALE GENOMIC DNA]</scope>
    <source>
        <strain evidence="2">DSM 15199</strain>
    </source>
</reference>